<dbReference type="GO" id="GO:0061711">
    <property type="term" value="F:tRNA N(6)-L-threonylcarbamoyladenine synthase activity"/>
    <property type="evidence" value="ECO:0007669"/>
    <property type="project" value="UniProtKB-EC"/>
</dbReference>
<evidence type="ECO:0000256" key="3">
    <source>
        <dbReference type="ARBA" id="ARBA00022694"/>
    </source>
</evidence>
<dbReference type="EMBL" id="UINC01045592">
    <property type="protein sequence ID" value="SVB52536.1"/>
    <property type="molecule type" value="Genomic_DNA"/>
</dbReference>
<keyword evidence="5" id="KW-0012">Acyltransferase</keyword>
<evidence type="ECO:0000313" key="8">
    <source>
        <dbReference type="EMBL" id="SVB52536.1"/>
    </source>
</evidence>
<dbReference type="InterPro" id="IPR043129">
    <property type="entry name" value="ATPase_NBD"/>
</dbReference>
<protein>
    <recommendedName>
        <fullName evidence="1">N(6)-L-threonylcarbamoyladenine synthase</fullName>
        <ecNumber evidence="1">2.3.1.234</ecNumber>
    </recommendedName>
</protein>
<evidence type="ECO:0000256" key="2">
    <source>
        <dbReference type="ARBA" id="ARBA00022679"/>
    </source>
</evidence>
<dbReference type="InterPro" id="IPR017861">
    <property type="entry name" value="KAE1/TsaD"/>
</dbReference>
<dbReference type="NCBIfam" id="TIGR03723">
    <property type="entry name" value="T6A_TsaD_YgjD"/>
    <property type="match status" value="1"/>
</dbReference>
<dbReference type="InterPro" id="IPR022450">
    <property type="entry name" value="TsaD"/>
</dbReference>
<dbReference type="GO" id="GO:0046872">
    <property type="term" value="F:metal ion binding"/>
    <property type="evidence" value="ECO:0007669"/>
    <property type="project" value="UniProtKB-KW"/>
</dbReference>
<keyword evidence="2" id="KW-0808">Transferase</keyword>
<keyword evidence="3" id="KW-0819">tRNA processing</keyword>
<dbReference type="InterPro" id="IPR000905">
    <property type="entry name" value="Gcp-like_dom"/>
</dbReference>
<dbReference type="NCBIfam" id="TIGR00329">
    <property type="entry name" value="gcp_kae1"/>
    <property type="match status" value="1"/>
</dbReference>
<feature type="domain" description="Gcp-like" evidence="7">
    <location>
        <begin position="24"/>
        <end position="311"/>
    </location>
</feature>
<keyword evidence="4" id="KW-0479">Metal-binding</keyword>
<evidence type="ECO:0000259" key="7">
    <source>
        <dbReference type="Pfam" id="PF00814"/>
    </source>
</evidence>
<accession>A0A382EP17</accession>
<dbReference type="Gene3D" id="3.30.420.40">
    <property type="match status" value="2"/>
</dbReference>
<gene>
    <name evidence="8" type="ORF">METZ01_LOCUS205390</name>
</gene>
<comment type="catalytic activity">
    <reaction evidence="6">
        <text>L-threonylcarbamoyladenylate + adenosine(37) in tRNA = N(6)-L-threonylcarbamoyladenosine(37) in tRNA + AMP + H(+)</text>
        <dbReference type="Rhea" id="RHEA:37059"/>
        <dbReference type="Rhea" id="RHEA-COMP:10162"/>
        <dbReference type="Rhea" id="RHEA-COMP:10163"/>
        <dbReference type="ChEBI" id="CHEBI:15378"/>
        <dbReference type="ChEBI" id="CHEBI:73682"/>
        <dbReference type="ChEBI" id="CHEBI:74411"/>
        <dbReference type="ChEBI" id="CHEBI:74418"/>
        <dbReference type="ChEBI" id="CHEBI:456215"/>
        <dbReference type="EC" id="2.3.1.234"/>
    </reaction>
</comment>
<evidence type="ECO:0000256" key="1">
    <source>
        <dbReference type="ARBA" id="ARBA00012156"/>
    </source>
</evidence>
<evidence type="ECO:0000256" key="6">
    <source>
        <dbReference type="ARBA" id="ARBA00048117"/>
    </source>
</evidence>
<dbReference type="FunFam" id="3.30.420.40:FF:000012">
    <property type="entry name" value="tRNA N6-adenosine threonylcarbamoyltransferase"/>
    <property type="match status" value="1"/>
</dbReference>
<dbReference type="PANTHER" id="PTHR11735:SF6">
    <property type="entry name" value="TRNA N6-ADENOSINE THREONYLCARBAMOYLTRANSFERASE, MITOCHONDRIAL"/>
    <property type="match status" value="1"/>
</dbReference>
<reference evidence="8" key="1">
    <citation type="submission" date="2018-05" db="EMBL/GenBank/DDBJ databases">
        <authorList>
            <person name="Lanie J.A."/>
            <person name="Ng W.-L."/>
            <person name="Kazmierczak K.M."/>
            <person name="Andrzejewski T.M."/>
            <person name="Davidsen T.M."/>
            <person name="Wayne K.J."/>
            <person name="Tettelin H."/>
            <person name="Glass J.I."/>
            <person name="Rusch D."/>
            <person name="Podicherti R."/>
            <person name="Tsui H.-C.T."/>
            <person name="Winkler M.E."/>
        </authorList>
    </citation>
    <scope>NUCLEOTIDE SEQUENCE</scope>
</reference>
<name>A0A382EP17_9ZZZZ</name>
<dbReference type="GO" id="GO:0002949">
    <property type="term" value="P:tRNA threonylcarbamoyladenosine modification"/>
    <property type="evidence" value="ECO:0007669"/>
    <property type="project" value="InterPro"/>
</dbReference>
<dbReference type="PANTHER" id="PTHR11735">
    <property type="entry name" value="TRNA N6-ADENOSINE THREONYLCARBAMOYLTRANSFERASE"/>
    <property type="match status" value="1"/>
</dbReference>
<dbReference type="HAMAP" id="MF_01445">
    <property type="entry name" value="TsaD"/>
    <property type="match status" value="1"/>
</dbReference>
<dbReference type="EC" id="2.3.1.234" evidence="1"/>
<dbReference type="SUPFAM" id="SSF53067">
    <property type="entry name" value="Actin-like ATPase domain"/>
    <property type="match status" value="2"/>
</dbReference>
<sequence>MTLAFSIETSCDETSVAIVDNNGKILNQITENQQVHNKFGGVVPEIASRAHLQILQRIIPLSFKRAKLNLNDIDIFCATCGPGLIGGLLVGSTIAKSIAIGINKPFYPVNHLEGHLISPTFNNILKFPNLSILLTGGHTQIYFIKKPNDYNLLGETVDDAVGESFDKVAKLLGLSYPGGPEIEKFAQNGNFNAYDLPHPLKNKKNMNFSFSGIKTAVNLIVKNQKKITQKFKEDMAASFQNKIIEIIINKIERTIKMLKNNNINIADISIVGGVAANKALRNSLLNNDEINKYNIVYPPIEICGDNAAMIALVGLQKYKHKVKPDHLFNFKANPRLSIIESGSL</sequence>
<evidence type="ECO:0000256" key="5">
    <source>
        <dbReference type="ARBA" id="ARBA00023315"/>
    </source>
</evidence>
<evidence type="ECO:0000256" key="4">
    <source>
        <dbReference type="ARBA" id="ARBA00022723"/>
    </source>
</evidence>
<dbReference type="PRINTS" id="PR00789">
    <property type="entry name" value="OSIALOPTASE"/>
</dbReference>
<organism evidence="8">
    <name type="scientific">marine metagenome</name>
    <dbReference type="NCBI Taxonomy" id="408172"/>
    <lineage>
        <taxon>unclassified sequences</taxon>
        <taxon>metagenomes</taxon>
        <taxon>ecological metagenomes</taxon>
    </lineage>
</organism>
<dbReference type="AlphaFoldDB" id="A0A382EP17"/>
<dbReference type="Pfam" id="PF00814">
    <property type="entry name" value="TsaD"/>
    <property type="match status" value="1"/>
</dbReference>
<proteinExistence type="inferred from homology"/>